<dbReference type="SUPFAM" id="SSF53850">
    <property type="entry name" value="Periplasmic binding protein-like II"/>
    <property type="match status" value="1"/>
</dbReference>
<dbReference type="InterPro" id="IPR006059">
    <property type="entry name" value="SBP"/>
</dbReference>
<proteinExistence type="predicted"/>
<accession>A0ABT8E920</accession>
<keyword evidence="3" id="KW-1185">Reference proteome</keyword>
<sequence length="432" mass="47977">MKGKKLAAFILVFLLAFIPLLACSNDEKASGDGKNGNKIELEFWTINLKKNFNDYIQGMISDYEKANPNVKIKWVDVPGADASKKFLTSLQSKKVPDVVNLASSDISMIQQYNVLSPINKLVSKDELNAYIPGLIDSLTFQDELQGLPWYYGGPPIGTINTEIYKKAGLDADNPPKTWEESLKNGKLIHEKLPKVYGSNDLPGIEVFVSQGLPILNDDHTKAVFNSDEHVKFVQMFVDGYKNGAIAPGAVTKDDRQLQQTYENKQQAQAGQSVAAALLNLEKNAPNEITKIKVTKPVTGGDGTIAVKAIQTFVVPKKSEHPKEAAKFALFVTNAKNQLDFAKIVPIFPSTTETLEDPFFKESKGKTIHDEARKIMVETAPHLKVNILGIKDEEKLRDYYTEQIRAAMMGELSAKEALDKSVDYWNQALKNQK</sequence>
<protein>
    <submittedName>
        <fullName evidence="2">Extracellular solute-binding protein</fullName>
    </submittedName>
</protein>
<reference evidence="2" key="1">
    <citation type="submission" date="2023-06" db="EMBL/GenBank/DDBJ databases">
        <title>Draft Genome Sequences of Representative Paenibacillus Polymyxa, Bacillus cereus, Fictibacillus sp., and Brevibacillus agri Strains Isolated from Amazonian Dark Earth.</title>
        <authorList>
            <person name="Pellegrinetti T.A."/>
            <person name="Cunha I.C.M."/>
            <person name="Chaves M.G."/>
            <person name="Freitas A.S."/>
            <person name="Silva A.V.R."/>
            <person name="Tsai S.M."/>
            <person name="Mendes L.W."/>
        </authorList>
    </citation>
    <scope>NUCLEOTIDE SEQUENCE</scope>
    <source>
        <strain evidence="2">CENA-BCM004</strain>
    </source>
</reference>
<dbReference type="Pfam" id="PF01547">
    <property type="entry name" value="SBP_bac_1"/>
    <property type="match status" value="1"/>
</dbReference>
<name>A0ABT8E920_9BACL</name>
<dbReference type="RefSeq" id="WP_290400538.1">
    <property type="nucleotide sequence ID" value="NZ_JAUHLN010000003.1"/>
</dbReference>
<dbReference type="PANTHER" id="PTHR43649">
    <property type="entry name" value="ARABINOSE-BINDING PROTEIN-RELATED"/>
    <property type="match status" value="1"/>
</dbReference>
<dbReference type="PANTHER" id="PTHR43649:SF12">
    <property type="entry name" value="DIACETYLCHITOBIOSE BINDING PROTEIN DASA"/>
    <property type="match status" value="1"/>
</dbReference>
<gene>
    <name evidence="2" type="ORF">QYF49_15585</name>
</gene>
<feature type="signal peptide" evidence="1">
    <location>
        <begin position="1"/>
        <end position="22"/>
    </location>
</feature>
<evidence type="ECO:0000313" key="2">
    <source>
        <dbReference type="EMBL" id="MDN4074406.1"/>
    </source>
</evidence>
<feature type="chain" id="PRO_5045841769" evidence="1">
    <location>
        <begin position="23"/>
        <end position="432"/>
    </location>
</feature>
<evidence type="ECO:0000256" key="1">
    <source>
        <dbReference type="SAM" id="SignalP"/>
    </source>
</evidence>
<dbReference type="InterPro" id="IPR050490">
    <property type="entry name" value="Bact_solute-bd_prot1"/>
</dbReference>
<evidence type="ECO:0000313" key="3">
    <source>
        <dbReference type="Proteomes" id="UP001168694"/>
    </source>
</evidence>
<keyword evidence="1" id="KW-0732">Signal</keyword>
<dbReference type="EMBL" id="JAUHLN010000003">
    <property type="protein sequence ID" value="MDN4074406.1"/>
    <property type="molecule type" value="Genomic_DNA"/>
</dbReference>
<dbReference type="Proteomes" id="UP001168694">
    <property type="component" value="Unassembled WGS sequence"/>
</dbReference>
<organism evidence="2 3">
    <name type="scientific">Fictibacillus terranigra</name>
    <dbReference type="NCBI Taxonomy" id="3058424"/>
    <lineage>
        <taxon>Bacteria</taxon>
        <taxon>Bacillati</taxon>
        <taxon>Bacillota</taxon>
        <taxon>Bacilli</taxon>
        <taxon>Bacillales</taxon>
        <taxon>Fictibacillaceae</taxon>
        <taxon>Fictibacillus</taxon>
    </lineage>
</organism>
<comment type="caution">
    <text evidence="2">The sequence shown here is derived from an EMBL/GenBank/DDBJ whole genome shotgun (WGS) entry which is preliminary data.</text>
</comment>
<dbReference type="Gene3D" id="3.40.190.10">
    <property type="entry name" value="Periplasmic binding protein-like II"/>
    <property type="match status" value="1"/>
</dbReference>